<dbReference type="Proteomes" id="UP000239757">
    <property type="component" value="Unassembled WGS sequence"/>
</dbReference>
<dbReference type="AlphaFoldDB" id="A0A2P5X9M8"/>
<gene>
    <name evidence="1" type="ORF">GOBAR_AA20629</name>
</gene>
<organism evidence="1 2">
    <name type="scientific">Gossypium barbadense</name>
    <name type="common">Sea Island cotton</name>
    <name type="synonym">Hibiscus barbadensis</name>
    <dbReference type="NCBI Taxonomy" id="3634"/>
    <lineage>
        <taxon>Eukaryota</taxon>
        <taxon>Viridiplantae</taxon>
        <taxon>Streptophyta</taxon>
        <taxon>Embryophyta</taxon>
        <taxon>Tracheophyta</taxon>
        <taxon>Spermatophyta</taxon>
        <taxon>Magnoliopsida</taxon>
        <taxon>eudicotyledons</taxon>
        <taxon>Gunneridae</taxon>
        <taxon>Pentapetalae</taxon>
        <taxon>rosids</taxon>
        <taxon>malvids</taxon>
        <taxon>Malvales</taxon>
        <taxon>Malvaceae</taxon>
        <taxon>Malvoideae</taxon>
        <taxon>Gossypium</taxon>
    </lineage>
</organism>
<reference evidence="1 2" key="1">
    <citation type="submission" date="2015-01" db="EMBL/GenBank/DDBJ databases">
        <title>Genome of allotetraploid Gossypium barbadense reveals genomic plasticity and fiber elongation in cotton evolution.</title>
        <authorList>
            <person name="Chen X."/>
            <person name="Liu X."/>
            <person name="Zhao B."/>
            <person name="Zheng H."/>
            <person name="Hu Y."/>
            <person name="Lu G."/>
            <person name="Yang C."/>
            <person name="Chen J."/>
            <person name="Shan C."/>
            <person name="Zhang L."/>
            <person name="Zhou Y."/>
            <person name="Wang L."/>
            <person name="Guo W."/>
            <person name="Bai Y."/>
            <person name="Ruan J."/>
            <person name="Shangguan X."/>
            <person name="Mao Y."/>
            <person name="Jiang J."/>
            <person name="Zhu Y."/>
            <person name="Lei J."/>
            <person name="Kang H."/>
            <person name="Chen S."/>
            <person name="He X."/>
            <person name="Wang R."/>
            <person name="Wang Y."/>
            <person name="Chen J."/>
            <person name="Wang L."/>
            <person name="Yu S."/>
            <person name="Wang B."/>
            <person name="Wei J."/>
            <person name="Song S."/>
            <person name="Lu X."/>
            <person name="Gao Z."/>
            <person name="Gu W."/>
            <person name="Deng X."/>
            <person name="Ma D."/>
            <person name="Wang S."/>
            <person name="Liang W."/>
            <person name="Fang L."/>
            <person name="Cai C."/>
            <person name="Zhu X."/>
            <person name="Zhou B."/>
            <person name="Zhang Y."/>
            <person name="Chen Z."/>
            <person name="Xu S."/>
            <person name="Zhu R."/>
            <person name="Wang S."/>
            <person name="Zhang T."/>
            <person name="Zhao G."/>
        </authorList>
    </citation>
    <scope>NUCLEOTIDE SEQUENCE [LARGE SCALE GENOMIC DNA]</scope>
    <source>
        <strain evidence="2">cv. Xinhai21</strain>
        <tissue evidence="1">Leaf</tissue>
    </source>
</reference>
<dbReference type="EMBL" id="KZ665372">
    <property type="protein sequence ID" value="PPS00036.1"/>
    <property type="molecule type" value="Genomic_DNA"/>
</dbReference>
<proteinExistence type="predicted"/>
<evidence type="ECO:0000313" key="2">
    <source>
        <dbReference type="Proteomes" id="UP000239757"/>
    </source>
</evidence>
<dbReference type="OrthoDB" id="10509627at2759"/>
<accession>A0A2P5X9M8</accession>
<name>A0A2P5X9M8_GOSBA</name>
<protein>
    <submittedName>
        <fullName evidence="1">Uncharacterized protein</fullName>
    </submittedName>
</protein>
<sequence>MAISDAVGSNDAISDMVVDLSSTWNVSWRDKVLGKGVEGSREALELVESEEINKIEFLKEDVLKSTVDEILSINF</sequence>
<evidence type="ECO:0000313" key="1">
    <source>
        <dbReference type="EMBL" id="PPS00036.1"/>
    </source>
</evidence>